<dbReference type="EMBL" id="RQTK01000295">
    <property type="protein sequence ID" value="RUS82243.1"/>
    <property type="molecule type" value="Genomic_DNA"/>
</dbReference>
<keyword evidence="1" id="KW-1133">Transmembrane helix</keyword>
<feature type="transmembrane region" description="Helical" evidence="1">
    <location>
        <begin position="131"/>
        <end position="159"/>
    </location>
</feature>
<feature type="transmembrane region" description="Helical" evidence="1">
    <location>
        <begin position="89"/>
        <end position="111"/>
    </location>
</feature>
<dbReference type="InterPro" id="IPR029044">
    <property type="entry name" value="Nucleotide-diphossugar_trans"/>
</dbReference>
<evidence type="ECO:0000256" key="1">
    <source>
        <dbReference type="SAM" id="Phobius"/>
    </source>
</evidence>
<dbReference type="InterPro" id="IPR001173">
    <property type="entry name" value="Glyco_trans_2-like"/>
</dbReference>
<feature type="transmembrane region" description="Helical" evidence="1">
    <location>
        <begin position="486"/>
        <end position="504"/>
    </location>
</feature>
<dbReference type="GO" id="GO:0005737">
    <property type="term" value="C:cytoplasm"/>
    <property type="evidence" value="ECO:0007669"/>
    <property type="project" value="TreeGrafter"/>
</dbReference>
<keyword evidence="4" id="KW-1185">Reference proteome</keyword>
<feature type="transmembrane region" description="Helical" evidence="1">
    <location>
        <begin position="427"/>
        <end position="449"/>
    </location>
</feature>
<keyword evidence="1" id="KW-0472">Membrane</keyword>
<dbReference type="STRING" id="188477.A0A433TKW6"/>
<dbReference type="Proteomes" id="UP000271974">
    <property type="component" value="Unassembled WGS sequence"/>
</dbReference>
<dbReference type="PANTHER" id="PTHR16779">
    <property type="entry name" value="BETA-1,4-MANNOSYLTRANSFERASE EGH"/>
    <property type="match status" value="1"/>
</dbReference>
<dbReference type="Pfam" id="PF13632">
    <property type="entry name" value="Glyco_trans_2_3"/>
    <property type="match status" value="1"/>
</dbReference>
<reference evidence="3 4" key="1">
    <citation type="submission" date="2019-01" db="EMBL/GenBank/DDBJ databases">
        <title>A draft genome assembly of the solar-powered sea slug Elysia chlorotica.</title>
        <authorList>
            <person name="Cai H."/>
            <person name="Li Q."/>
            <person name="Fang X."/>
            <person name="Li J."/>
            <person name="Curtis N.E."/>
            <person name="Altenburger A."/>
            <person name="Shibata T."/>
            <person name="Feng M."/>
            <person name="Maeda T."/>
            <person name="Schwartz J.A."/>
            <person name="Shigenobu S."/>
            <person name="Lundholm N."/>
            <person name="Nishiyama T."/>
            <person name="Yang H."/>
            <person name="Hasebe M."/>
            <person name="Li S."/>
            <person name="Pierce S.K."/>
            <person name="Wang J."/>
        </authorList>
    </citation>
    <scope>NUCLEOTIDE SEQUENCE [LARGE SCALE GENOMIC DNA]</scope>
    <source>
        <strain evidence="3">EC2010</strain>
        <tissue evidence="3">Whole organism of an adult</tissue>
    </source>
</reference>
<dbReference type="GO" id="GO:0019187">
    <property type="term" value="F:beta-1,4-mannosyltransferase activity"/>
    <property type="evidence" value="ECO:0007669"/>
    <property type="project" value="InterPro"/>
</dbReference>
<proteinExistence type="predicted"/>
<name>A0A433TKW6_ELYCH</name>
<organism evidence="3 4">
    <name type="scientific">Elysia chlorotica</name>
    <name type="common">Eastern emerald elysia</name>
    <name type="synonym">Sea slug</name>
    <dbReference type="NCBI Taxonomy" id="188477"/>
    <lineage>
        <taxon>Eukaryota</taxon>
        <taxon>Metazoa</taxon>
        <taxon>Spiralia</taxon>
        <taxon>Lophotrochozoa</taxon>
        <taxon>Mollusca</taxon>
        <taxon>Gastropoda</taxon>
        <taxon>Heterobranchia</taxon>
        <taxon>Euthyneura</taxon>
        <taxon>Panpulmonata</taxon>
        <taxon>Sacoglossa</taxon>
        <taxon>Placobranchoidea</taxon>
        <taxon>Plakobranchidae</taxon>
        <taxon>Elysia</taxon>
    </lineage>
</organism>
<sequence length="541" mass="61576">MSVWIAEEELRKPSLQFWPKPLRKAHHVLWRTPVKSFFSLQIIIFLYSAAHYFFLRAIPDLICFKPRCLFLIPAMWNPSSFHIRHLKHLFSVLTLFALIGSFSLIRGGIFVEDQSTFNPMERYGILWSCLLYIMQMTIFIPIPFMILNFLGVVLLNVFIPRPKLQRSPLLGPFLCFRVVTRGLYPNLVRENVQHNLQICESVGLHNFIFEVVTDSPIQLQHTRRSREVVVPDHYRTRSGALFKARALQYALEPDVDILSSGDYIVHLDEETLLTEESVIGIINFAGAGEYSFGQGVIKYGKGTVVNWITTLADSVRVGIDYGCIRFSLGVLHKPVFSWKGSFIVADAEAEKNITFDHGPEASIAEDCFFACVAFSKGYNFGFVEGEMLESSTFTLFDFIQQRKRWMHGIFLTASSKKIPLRYKAGPILMSFAGMTMPANVLMLPVNMVWPMPSNPALNIAYCFLLGTFVYLFILGTLQTFCYRKYGLIRCFGLVLATVLCGLVACVLENISSVLVFWTPRVSSTGFYVVKKETQTRDIKIV</sequence>
<gene>
    <name evidence="3" type="ORF">EGW08_009981</name>
</gene>
<accession>A0A433TKW6</accession>
<evidence type="ECO:0000259" key="2">
    <source>
        <dbReference type="Pfam" id="PF13632"/>
    </source>
</evidence>
<feature type="transmembrane region" description="Helical" evidence="1">
    <location>
        <begin position="455"/>
        <end position="474"/>
    </location>
</feature>
<evidence type="ECO:0000313" key="4">
    <source>
        <dbReference type="Proteomes" id="UP000271974"/>
    </source>
</evidence>
<keyword evidence="1" id="KW-0812">Transmembrane</keyword>
<dbReference type="OrthoDB" id="3971593at2759"/>
<evidence type="ECO:0000313" key="3">
    <source>
        <dbReference type="EMBL" id="RUS82243.1"/>
    </source>
</evidence>
<dbReference type="AlphaFoldDB" id="A0A433TKW6"/>
<feature type="domain" description="Glycosyltransferase 2-like" evidence="2">
    <location>
        <begin position="263"/>
        <end position="474"/>
    </location>
</feature>
<comment type="caution">
    <text evidence="3">The sequence shown here is derived from an EMBL/GenBank/DDBJ whole genome shotgun (WGS) entry which is preliminary data.</text>
</comment>
<dbReference type="SUPFAM" id="SSF53448">
    <property type="entry name" value="Nucleotide-diphospho-sugar transferases"/>
    <property type="match status" value="1"/>
</dbReference>
<dbReference type="PANTHER" id="PTHR16779:SF1">
    <property type="entry name" value="BETA-1,4-MANNOSYLTRANSFERASE EGH"/>
    <property type="match status" value="1"/>
</dbReference>
<feature type="transmembrane region" description="Helical" evidence="1">
    <location>
        <begin position="37"/>
        <end position="55"/>
    </location>
</feature>
<protein>
    <recommendedName>
        <fullName evidence="2">Glycosyltransferase 2-like domain-containing protein</fullName>
    </recommendedName>
</protein>
<dbReference type="InterPro" id="IPR027389">
    <property type="entry name" value="B_mannosylTrfase_Bre-3/Egh"/>
</dbReference>